<dbReference type="Pfam" id="PF13545">
    <property type="entry name" value="HTH_Crp_2"/>
    <property type="match status" value="1"/>
</dbReference>
<accession>A0A7X3SR77</accession>
<evidence type="ECO:0000313" key="4">
    <source>
        <dbReference type="Proteomes" id="UP000436483"/>
    </source>
</evidence>
<protein>
    <submittedName>
        <fullName evidence="3">Helix-turn-helix domain-containing protein</fullName>
    </submittedName>
</protein>
<reference evidence="3 4" key="2">
    <citation type="submission" date="2020-01" db="EMBL/GenBank/DDBJ databases">
        <title>Microvirga sp. nov., an arsenate reduction bacterium isolated from Tibet hotspring sediments.</title>
        <authorList>
            <person name="Xian W.-D."/>
            <person name="Li W.-J."/>
        </authorList>
    </citation>
    <scope>NUCLEOTIDE SEQUENCE [LARGE SCALE GENOMIC DNA]</scope>
    <source>
        <strain evidence="3 4">KCTC 23863</strain>
    </source>
</reference>
<comment type="caution">
    <text evidence="3">The sequence shown here is derived from an EMBL/GenBank/DDBJ whole genome shotgun (WGS) entry which is preliminary data.</text>
</comment>
<dbReference type="RefSeq" id="WP_160887598.1">
    <property type="nucleotide sequence ID" value="NZ_WURB01000025.1"/>
</dbReference>
<dbReference type="InterPro" id="IPR036388">
    <property type="entry name" value="WH-like_DNA-bd_sf"/>
</dbReference>
<name>A0A7X3SR77_9HYPH</name>
<dbReference type="PROSITE" id="PS51063">
    <property type="entry name" value="HTH_CRP_2"/>
    <property type="match status" value="1"/>
</dbReference>
<evidence type="ECO:0000259" key="2">
    <source>
        <dbReference type="PROSITE" id="PS51063"/>
    </source>
</evidence>
<feature type="domain" description="HTH crp-type" evidence="2">
    <location>
        <begin position="1"/>
        <end position="65"/>
    </location>
</feature>
<dbReference type="OrthoDB" id="7506088at2"/>
<organism evidence="3 4">
    <name type="scientific">Microvirga makkahensis</name>
    <dbReference type="NCBI Taxonomy" id="1128670"/>
    <lineage>
        <taxon>Bacteria</taxon>
        <taxon>Pseudomonadati</taxon>
        <taxon>Pseudomonadota</taxon>
        <taxon>Alphaproteobacteria</taxon>
        <taxon>Hyphomicrobiales</taxon>
        <taxon>Methylobacteriaceae</taxon>
        <taxon>Microvirga</taxon>
    </lineage>
</organism>
<reference evidence="3 4" key="1">
    <citation type="submission" date="2019-12" db="EMBL/GenBank/DDBJ databases">
        <authorList>
            <person name="Yuan C.-G."/>
        </authorList>
    </citation>
    <scope>NUCLEOTIDE SEQUENCE [LARGE SCALE GENOMIC DNA]</scope>
    <source>
        <strain evidence="3 4">KCTC 23863</strain>
    </source>
</reference>
<proteinExistence type="predicted"/>
<dbReference type="InterPro" id="IPR036390">
    <property type="entry name" value="WH_DNA-bd_sf"/>
</dbReference>
<evidence type="ECO:0000313" key="3">
    <source>
        <dbReference type="EMBL" id="MXQ14043.1"/>
    </source>
</evidence>
<gene>
    <name evidence="3" type="ORF">GR328_21795</name>
</gene>
<feature type="region of interest" description="Disordered" evidence="1">
    <location>
        <begin position="86"/>
        <end position="105"/>
    </location>
</feature>
<evidence type="ECO:0000256" key="1">
    <source>
        <dbReference type="SAM" id="MobiDB-lite"/>
    </source>
</evidence>
<dbReference type="GO" id="GO:0006355">
    <property type="term" value="P:regulation of DNA-templated transcription"/>
    <property type="evidence" value="ECO:0007669"/>
    <property type="project" value="InterPro"/>
</dbReference>
<sequence length="105" mass="11679">MGSRCCRQILNLQGWLDRDALPLTHEFPAGMLGVQRATVSTITRALQEAGFIRQGRGTIAVTDRAGLERASCESYGRVRRNIEGLLPHTDRNITTNASRPQRRCS</sequence>
<dbReference type="InterPro" id="IPR012318">
    <property type="entry name" value="HTH_CRP"/>
</dbReference>
<dbReference type="SUPFAM" id="SSF46785">
    <property type="entry name" value="Winged helix' DNA-binding domain"/>
    <property type="match status" value="1"/>
</dbReference>
<dbReference type="EMBL" id="WURB01000025">
    <property type="protein sequence ID" value="MXQ14043.1"/>
    <property type="molecule type" value="Genomic_DNA"/>
</dbReference>
<keyword evidence="4" id="KW-1185">Reference proteome</keyword>
<dbReference type="AlphaFoldDB" id="A0A7X3SR77"/>
<dbReference type="Gene3D" id="1.10.10.10">
    <property type="entry name" value="Winged helix-like DNA-binding domain superfamily/Winged helix DNA-binding domain"/>
    <property type="match status" value="1"/>
</dbReference>
<dbReference type="Proteomes" id="UP000436483">
    <property type="component" value="Unassembled WGS sequence"/>
</dbReference>
<dbReference type="GO" id="GO:0003677">
    <property type="term" value="F:DNA binding"/>
    <property type="evidence" value="ECO:0007669"/>
    <property type="project" value="InterPro"/>
</dbReference>
<dbReference type="SMART" id="SM00419">
    <property type="entry name" value="HTH_CRP"/>
    <property type="match status" value="1"/>
</dbReference>